<reference evidence="2 3" key="1">
    <citation type="journal article" date="2015" name="Genome Biol.">
        <title>Comparative genomics of Steinernema reveals deeply conserved gene regulatory networks.</title>
        <authorList>
            <person name="Dillman A.R."/>
            <person name="Macchietto M."/>
            <person name="Porter C.F."/>
            <person name="Rogers A."/>
            <person name="Williams B."/>
            <person name="Antoshechkin I."/>
            <person name="Lee M.M."/>
            <person name="Goodwin Z."/>
            <person name="Lu X."/>
            <person name="Lewis E.E."/>
            <person name="Goodrich-Blair H."/>
            <person name="Stock S.P."/>
            <person name="Adams B.J."/>
            <person name="Sternberg P.W."/>
            <person name="Mortazavi A."/>
        </authorList>
    </citation>
    <scope>NUCLEOTIDE SEQUENCE [LARGE SCALE GENOMIC DNA]</scope>
    <source>
        <strain evidence="2 3">ALL</strain>
    </source>
</reference>
<gene>
    <name evidence="2" type="ORF">L596_008672</name>
</gene>
<proteinExistence type="predicted"/>
<dbReference type="Proteomes" id="UP000298663">
    <property type="component" value="Unassembled WGS sequence"/>
</dbReference>
<feature type="transmembrane region" description="Helical" evidence="1">
    <location>
        <begin position="49"/>
        <end position="76"/>
    </location>
</feature>
<keyword evidence="3" id="KW-1185">Reference proteome</keyword>
<keyword evidence="1" id="KW-0812">Transmembrane</keyword>
<sequence length="84" mass="9282">MLYCCTTDKCNLNGAGTTVLGLSVAVNKKFGLVSFELNHLRLASKQLRLSICVCAMYLPAVFLLLPQTFFCATVFITHSVFLFN</sequence>
<evidence type="ECO:0000256" key="1">
    <source>
        <dbReference type="SAM" id="Phobius"/>
    </source>
</evidence>
<dbReference type="AlphaFoldDB" id="A0A4U5PDQ2"/>
<reference evidence="2 3" key="2">
    <citation type="journal article" date="2019" name="G3 (Bethesda)">
        <title>Hybrid Assembly of the Genome of the Entomopathogenic Nematode Steinernema carpocapsae Identifies the X-Chromosome.</title>
        <authorList>
            <person name="Serra L."/>
            <person name="Macchietto M."/>
            <person name="Macias-Munoz A."/>
            <person name="McGill C.J."/>
            <person name="Rodriguez I.M."/>
            <person name="Rodriguez B."/>
            <person name="Murad R."/>
            <person name="Mortazavi A."/>
        </authorList>
    </citation>
    <scope>NUCLEOTIDE SEQUENCE [LARGE SCALE GENOMIC DNA]</scope>
    <source>
        <strain evidence="2 3">ALL</strain>
    </source>
</reference>
<name>A0A4U5PDQ2_STECR</name>
<evidence type="ECO:0000313" key="2">
    <source>
        <dbReference type="EMBL" id="TKR94383.1"/>
    </source>
</evidence>
<dbReference type="EMBL" id="AZBU02000002">
    <property type="protein sequence ID" value="TKR94383.1"/>
    <property type="molecule type" value="Genomic_DNA"/>
</dbReference>
<evidence type="ECO:0000313" key="3">
    <source>
        <dbReference type="Proteomes" id="UP000298663"/>
    </source>
</evidence>
<keyword evidence="1" id="KW-0472">Membrane</keyword>
<comment type="caution">
    <text evidence="2">The sequence shown here is derived from an EMBL/GenBank/DDBJ whole genome shotgun (WGS) entry which is preliminary data.</text>
</comment>
<keyword evidence="1" id="KW-1133">Transmembrane helix</keyword>
<organism evidence="2 3">
    <name type="scientific">Steinernema carpocapsae</name>
    <name type="common">Entomopathogenic nematode</name>
    <dbReference type="NCBI Taxonomy" id="34508"/>
    <lineage>
        <taxon>Eukaryota</taxon>
        <taxon>Metazoa</taxon>
        <taxon>Ecdysozoa</taxon>
        <taxon>Nematoda</taxon>
        <taxon>Chromadorea</taxon>
        <taxon>Rhabditida</taxon>
        <taxon>Tylenchina</taxon>
        <taxon>Panagrolaimomorpha</taxon>
        <taxon>Strongyloidoidea</taxon>
        <taxon>Steinernematidae</taxon>
        <taxon>Steinernema</taxon>
    </lineage>
</organism>
<accession>A0A4U5PDQ2</accession>
<protein>
    <submittedName>
        <fullName evidence="2">Uncharacterized protein</fullName>
    </submittedName>
</protein>